<dbReference type="Pfam" id="PF05170">
    <property type="entry name" value="AsmA"/>
    <property type="match status" value="2"/>
</dbReference>
<keyword evidence="3" id="KW-1185">Reference proteome</keyword>
<dbReference type="Proteomes" id="UP001529369">
    <property type="component" value="Unassembled WGS sequence"/>
</dbReference>
<feature type="domain" description="AsmA" evidence="1">
    <location>
        <begin position="715"/>
        <end position="889"/>
    </location>
</feature>
<sequence length="957" mass="97709">MRRLAAILLPLLGLLAAALWVGPRLLDWEPYRARLADIASTRLGRPVTFDGRITLTLLPQPRVEAAAVAIGADEDGIAITARAMRLRLDLGALLAGRLEPREIALVGGEIALPWPPAALPSFRPPPWLTTLEARLEDCRLTIGGLRFEALNARLTTGGAAEALVAEGSAAWGGYAIRFSSQLGRAGFDGVAPLDLSLALAGTTVSARGVLAPGGGFEGRLEAAGPDLATLLPAPAGAFRAVGRLTATADLIAADELALDLGGQPARGAATLRLAPSPRLDLALVAGRLDLDAWVAALRQSRATARLLPVPVGIDLSAEATGLAGIPLRRLRGALFLEGERLTLSDVSALLPGDMELELAGATAGPRLELAVRFAGQTLRETLAGLGLPLAGTDPARLRVGEGRFKVALEENQAAISDLAATIDGARLSGAGVVRRGPRLAIGLGVTLDRLDLNGLLPEVADTAGLTARLAGFDLNLRLAAEQLAWRELKAERATLDATLEGGRLALRRLGLRLGEVDVAVSGSAQLGAALRVPDLALELSGANGEALVPLLPAGWAAPLGPLLARQVALRLSGGGPAEALALRAEGDLGGLRVEAAGTLDANARRGGGTLTLRHPGAPRLLAPLLGPEAAEWLGEGSLAVVATLGSQLSGTPAARSITAEHLDLVAGTLRMRGQLALGLGGPRPRLTGRITAERLPLPGPAARGTAPLGLERLGALDAELAVEAGRVEPQGWVPLEAFTGTLKLAGGTLRLEAGQAKLAGGTLRGSLTVEGTATPPRLALEAQLADVTIGTPLFELPFDLGAGRVGGQARLQAAGHSMAALAATLEGSLGLAVRDGVLIGLDLAALQAGAALADPAAAEAAMREALAGGGSAFDRLDATTQLAAGRANLVEGRIATEGGGAGSIAGEIDLARATLDLRLAARPVAEAPEVGLRLSGPLAAPRRLPELAPFLRWRAER</sequence>
<protein>
    <submittedName>
        <fullName evidence="2">AsmA family protein</fullName>
    </submittedName>
</protein>
<comment type="caution">
    <text evidence="2">The sequence shown here is derived from an EMBL/GenBank/DDBJ whole genome shotgun (WGS) entry which is preliminary data.</text>
</comment>
<gene>
    <name evidence="2" type="ORF">QWZ14_27430</name>
</gene>
<dbReference type="RefSeq" id="WP_290320231.1">
    <property type="nucleotide sequence ID" value="NZ_JAUFPN010000204.1"/>
</dbReference>
<organism evidence="2 3">
    <name type="scientific">Paeniroseomonas aquatica</name>
    <dbReference type="NCBI Taxonomy" id="373043"/>
    <lineage>
        <taxon>Bacteria</taxon>
        <taxon>Pseudomonadati</taxon>
        <taxon>Pseudomonadota</taxon>
        <taxon>Alphaproteobacteria</taxon>
        <taxon>Acetobacterales</taxon>
        <taxon>Acetobacteraceae</taxon>
        <taxon>Paeniroseomonas</taxon>
    </lineage>
</organism>
<reference evidence="3" key="1">
    <citation type="journal article" date="2019" name="Int. J. Syst. Evol. Microbiol.">
        <title>The Global Catalogue of Microorganisms (GCM) 10K type strain sequencing project: providing services to taxonomists for standard genome sequencing and annotation.</title>
        <authorList>
            <consortium name="The Broad Institute Genomics Platform"/>
            <consortium name="The Broad Institute Genome Sequencing Center for Infectious Disease"/>
            <person name="Wu L."/>
            <person name="Ma J."/>
        </authorList>
    </citation>
    <scope>NUCLEOTIDE SEQUENCE [LARGE SCALE GENOMIC DNA]</scope>
    <source>
        <strain evidence="3">CECT 7131</strain>
    </source>
</reference>
<dbReference type="InterPro" id="IPR007844">
    <property type="entry name" value="AsmA"/>
</dbReference>
<evidence type="ECO:0000313" key="2">
    <source>
        <dbReference type="EMBL" id="MDN3568130.1"/>
    </source>
</evidence>
<name>A0ABT8AEP5_9PROT</name>
<evidence type="ECO:0000313" key="3">
    <source>
        <dbReference type="Proteomes" id="UP001529369"/>
    </source>
</evidence>
<accession>A0ABT8AEP5</accession>
<evidence type="ECO:0000259" key="1">
    <source>
        <dbReference type="Pfam" id="PF05170"/>
    </source>
</evidence>
<dbReference type="EMBL" id="JAUFPN010000204">
    <property type="protein sequence ID" value="MDN3568130.1"/>
    <property type="molecule type" value="Genomic_DNA"/>
</dbReference>
<feature type="domain" description="AsmA" evidence="1">
    <location>
        <begin position="4"/>
        <end position="112"/>
    </location>
</feature>
<dbReference type="InterPro" id="IPR052894">
    <property type="entry name" value="AsmA-related"/>
</dbReference>
<dbReference type="PANTHER" id="PTHR30441">
    <property type="entry name" value="DUF748 DOMAIN-CONTAINING PROTEIN"/>
    <property type="match status" value="1"/>
</dbReference>
<dbReference type="PANTHER" id="PTHR30441:SF4">
    <property type="entry name" value="PROTEIN ASMA"/>
    <property type="match status" value="1"/>
</dbReference>
<proteinExistence type="predicted"/>